<keyword evidence="3" id="KW-0067">ATP-binding</keyword>
<proteinExistence type="predicted"/>
<dbReference type="InterPro" id="IPR003833">
    <property type="entry name" value="CT_C_D"/>
</dbReference>
<dbReference type="Gene3D" id="3.30.1360.40">
    <property type="match status" value="1"/>
</dbReference>
<dbReference type="Gene3D" id="2.40.100.10">
    <property type="entry name" value="Cyclophilin-like"/>
    <property type="match status" value="1"/>
</dbReference>
<keyword evidence="1" id="KW-0547">Nucleotide-binding</keyword>
<evidence type="ECO:0000313" key="6">
    <source>
        <dbReference type="Proteomes" id="UP000317332"/>
    </source>
</evidence>
<accession>A0A506PET0</accession>
<evidence type="ECO:0000259" key="4">
    <source>
        <dbReference type="SMART" id="SM00796"/>
    </source>
</evidence>
<protein>
    <submittedName>
        <fullName evidence="5">5-oxoprolinase subunit PxpB</fullName>
        <ecNumber evidence="5">3.5.2.9</ecNumber>
    </submittedName>
</protein>
<dbReference type="NCBIfam" id="TIGR00370">
    <property type="entry name" value="5-oxoprolinase subunit PxpB"/>
    <property type="match status" value="1"/>
</dbReference>
<dbReference type="GO" id="GO:0017168">
    <property type="term" value="F:5-oxoprolinase (ATP-hydrolyzing) activity"/>
    <property type="evidence" value="ECO:0007669"/>
    <property type="project" value="UniProtKB-EC"/>
</dbReference>
<evidence type="ECO:0000256" key="2">
    <source>
        <dbReference type="ARBA" id="ARBA00022801"/>
    </source>
</evidence>
<dbReference type="PANTHER" id="PTHR34698">
    <property type="entry name" value="5-OXOPROLINASE SUBUNIT B"/>
    <property type="match status" value="1"/>
</dbReference>
<dbReference type="AlphaFoldDB" id="A0A506PET0"/>
<keyword evidence="6" id="KW-1185">Reference proteome</keyword>
<keyword evidence="2 5" id="KW-0378">Hydrolase</keyword>
<dbReference type="SUPFAM" id="SSF160467">
    <property type="entry name" value="PH0987 N-terminal domain-like"/>
    <property type="match status" value="1"/>
</dbReference>
<name>A0A506PET0_9FLAO</name>
<dbReference type="Pfam" id="PF02682">
    <property type="entry name" value="CT_C_D"/>
    <property type="match status" value="1"/>
</dbReference>
<dbReference type="InterPro" id="IPR010016">
    <property type="entry name" value="PxpB"/>
</dbReference>
<evidence type="ECO:0000256" key="1">
    <source>
        <dbReference type="ARBA" id="ARBA00022741"/>
    </source>
</evidence>
<reference evidence="5 6" key="1">
    <citation type="submission" date="2019-06" db="EMBL/GenBank/DDBJ databases">
        <title>Flavobacteriaceae Paucihalobacterium erythroidium CWB-1, complete genome.</title>
        <authorList>
            <person name="Wu S."/>
        </authorList>
    </citation>
    <scope>NUCLEOTIDE SEQUENCE [LARGE SCALE GENOMIC DNA]</scope>
    <source>
        <strain evidence="5 6">CWB-1</strain>
    </source>
</reference>
<dbReference type="Proteomes" id="UP000317332">
    <property type="component" value="Unassembled WGS sequence"/>
</dbReference>
<organism evidence="5 6">
    <name type="scientific">Paucihalobacter ruber</name>
    <dbReference type="NCBI Taxonomy" id="2567861"/>
    <lineage>
        <taxon>Bacteria</taxon>
        <taxon>Pseudomonadati</taxon>
        <taxon>Bacteroidota</taxon>
        <taxon>Flavobacteriia</taxon>
        <taxon>Flavobacteriales</taxon>
        <taxon>Flavobacteriaceae</taxon>
        <taxon>Paucihalobacter</taxon>
    </lineage>
</organism>
<gene>
    <name evidence="5" type="primary">pxpB</name>
    <name evidence="5" type="ORF">FJ651_12475</name>
</gene>
<dbReference type="GO" id="GO:0005524">
    <property type="term" value="F:ATP binding"/>
    <property type="evidence" value="ECO:0007669"/>
    <property type="project" value="UniProtKB-KW"/>
</dbReference>
<dbReference type="RefSeq" id="WP_140990868.1">
    <property type="nucleotide sequence ID" value="NZ_VHIQ01000006.1"/>
</dbReference>
<evidence type="ECO:0000256" key="3">
    <source>
        <dbReference type="ARBA" id="ARBA00022840"/>
    </source>
</evidence>
<dbReference type="SMART" id="SM00796">
    <property type="entry name" value="AHS1"/>
    <property type="match status" value="1"/>
</dbReference>
<comment type="caution">
    <text evidence="5">The sequence shown here is derived from an EMBL/GenBank/DDBJ whole genome shotgun (WGS) entry which is preliminary data.</text>
</comment>
<dbReference type="EMBL" id="VHIQ01000006">
    <property type="protein sequence ID" value="TPV32373.1"/>
    <property type="molecule type" value="Genomic_DNA"/>
</dbReference>
<feature type="domain" description="Carboxyltransferase" evidence="4">
    <location>
        <begin position="6"/>
        <end position="207"/>
    </location>
</feature>
<dbReference type="PANTHER" id="PTHR34698:SF2">
    <property type="entry name" value="5-OXOPROLINASE SUBUNIT B"/>
    <property type="match status" value="1"/>
</dbReference>
<evidence type="ECO:0000313" key="5">
    <source>
        <dbReference type="EMBL" id="TPV32373.1"/>
    </source>
</evidence>
<dbReference type="OrthoDB" id="9778567at2"/>
<dbReference type="EC" id="3.5.2.9" evidence="5"/>
<dbReference type="SUPFAM" id="SSF50891">
    <property type="entry name" value="Cyclophilin-like"/>
    <property type="match status" value="1"/>
</dbReference>
<sequence length="241" mass="27203">MGRFNLQYKPFGNRAVLVEWPQKIDAKIQEDVWFFKNLIEQNCIKSILEIIAAYNSITILYKSTIENAYSEISVLKTLYEGENFVVRQDAKLWEIPVCYHIDLAPDLVSLSVIKKLTIEQIIKLHTAPFYSVCFIGFLPGFLYLSGLEEQLVTARKTIPDKHVSKGSVAIGENQTGIYPMDSPGGWHVIGNSPLNFFNVKNQNPCFASAGDKIKFTPIGKDDYFAIKSAVENGDFLPNHSF</sequence>
<dbReference type="InterPro" id="IPR029000">
    <property type="entry name" value="Cyclophilin-like_dom_sf"/>
</dbReference>